<dbReference type="InterPro" id="IPR036237">
    <property type="entry name" value="Xyl_isomerase-like_sf"/>
</dbReference>
<keyword evidence="1" id="KW-0540">Nuclease</keyword>
<dbReference type="Pfam" id="PF03851">
    <property type="entry name" value="UvdE"/>
    <property type="match status" value="1"/>
</dbReference>
<dbReference type="InterPro" id="IPR004601">
    <property type="entry name" value="UvdE"/>
</dbReference>
<keyword evidence="5" id="KW-0378">Hydrolase</keyword>
<keyword evidence="4" id="KW-0228">DNA excision</keyword>
<keyword evidence="6" id="KW-0234">DNA repair</keyword>
<proteinExistence type="predicted"/>
<dbReference type="EMBL" id="CP159485">
    <property type="protein sequence ID" value="XCI27999.1"/>
    <property type="molecule type" value="Genomic_DNA"/>
</dbReference>
<dbReference type="InterPro" id="IPR013560">
    <property type="entry name" value="DUF1722"/>
</dbReference>
<name>A0AAU8HR12_9FIRM</name>
<evidence type="ECO:0000256" key="3">
    <source>
        <dbReference type="ARBA" id="ARBA00022763"/>
    </source>
</evidence>
<accession>A0AAU8HR12</accession>
<dbReference type="NCBIfam" id="TIGR00629">
    <property type="entry name" value="uvde"/>
    <property type="match status" value="1"/>
</dbReference>
<dbReference type="GO" id="GO:0006289">
    <property type="term" value="P:nucleotide-excision repair"/>
    <property type="evidence" value="ECO:0007669"/>
    <property type="project" value="InterPro"/>
</dbReference>
<dbReference type="PANTHER" id="PTHR31290:SF5">
    <property type="entry name" value="UV-DAMAGE ENDONUCLEASE"/>
    <property type="match status" value="1"/>
</dbReference>
<sequence length="410" mass="48373">MKIGYACVPFSFDARINRGFRLSNLSEERFFDAVYNNLEDLGKILKWNIEHDIFMFRISSDIIPFGSHPNNDLKWQRKFKDKLLELGNYIKQNGIRVSMHPGQYTVINSPKNQVVKKSIDDLSYHCQLLDSMGLDYQHKIVLHCGGVYGDKNKSLARLKANLEKLPEQVLNRLVLENDDKSYDIADTLSAAKHLDIPVVFDILHHQCNHPKEGSEKYWLRKALKTWGENDGSPKIHYSNQAEGKSRGSHSLTVDIESFMKFYRLYSSFDMDIMLEVKDKELSALKCVNSLKPELSTKHRTTIWAFYKYSVMEKDYSLYKQCSKLINSDEKILQFYKVVDKALFMETDYNSFRNAAEHIWGYFKKKATFQEKQKFFELLEQKDIKKIKRNLWKLTKKYNDEYLKQSYFFCY</sequence>
<evidence type="ECO:0000256" key="5">
    <source>
        <dbReference type="ARBA" id="ARBA00022801"/>
    </source>
</evidence>
<evidence type="ECO:0000256" key="2">
    <source>
        <dbReference type="ARBA" id="ARBA00022759"/>
    </source>
</evidence>
<protein>
    <submittedName>
        <fullName evidence="8">UV DNA damage repair endonuclease UvsE</fullName>
    </submittedName>
</protein>
<dbReference type="SUPFAM" id="SSF51658">
    <property type="entry name" value="Xylose isomerase-like"/>
    <property type="match status" value="1"/>
</dbReference>
<dbReference type="Pfam" id="PF08349">
    <property type="entry name" value="DUF1722"/>
    <property type="match status" value="1"/>
</dbReference>
<dbReference type="RefSeq" id="WP_353892576.1">
    <property type="nucleotide sequence ID" value="NZ_CP159485.1"/>
</dbReference>
<evidence type="ECO:0000256" key="4">
    <source>
        <dbReference type="ARBA" id="ARBA00022769"/>
    </source>
</evidence>
<keyword evidence="2 8" id="KW-0255">Endonuclease</keyword>
<dbReference type="AlphaFoldDB" id="A0AAU8HR12"/>
<evidence type="ECO:0000259" key="7">
    <source>
        <dbReference type="Pfam" id="PF08349"/>
    </source>
</evidence>
<dbReference type="GO" id="GO:0016787">
    <property type="term" value="F:hydrolase activity"/>
    <property type="evidence" value="ECO:0007669"/>
    <property type="project" value="UniProtKB-KW"/>
</dbReference>
<reference evidence="8" key="1">
    <citation type="journal article" date="2018" name="Antonie Van Leeuwenhoek">
        <title>Proteinivorax hydrogeniformans sp. nov., an anaerobic, haloalkaliphilic bacterium fermenting proteinaceous compounds with high hydrogen production.</title>
        <authorList>
            <person name="Boltyanskaya Y."/>
            <person name="Detkova E."/>
            <person name="Pimenov N."/>
            <person name="Kevbrin V."/>
        </authorList>
    </citation>
    <scope>NUCLEOTIDE SEQUENCE</scope>
    <source>
        <strain evidence="8">Z-710</strain>
    </source>
</reference>
<dbReference type="GO" id="GO:0009411">
    <property type="term" value="P:response to UV"/>
    <property type="evidence" value="ECO:0007669"/>
    <property type="project" value="InterPro"/>
</dbReference>
<gene>
    <name evidence="8" type="primary">uvsE</name>
    <name evidence="8" type="ORF">PRVXH_001932</name>
</gene>
<dbReference type="Gene3D" id="3.20.20.150">
    <property type="entry name" value="Divalent-metal-dependent TIM barrel enzymes"/>
    <property type="match status" value="1"/>
</dbReference>
<dbReference type="GO" id="GO:0004519">
    <property type="term" value="F:endonuclease activity"/>
    <property type="evidence" value="ECO:0007669"/>
    <property type="project" value="UniProtKB-KW"/>
</dbReference>
<evidence type="ECO:0000256" key="6">
    <source>
        <dbReference type="ARBA" id="ARBA00023204"/>
    </source>
</evidence>
<feature type="domain" description="DUF1722" evidence="7">
    <location>
        <begin position="307"/>
        <end position="408"/>
    </location>
</feature>
<keyword evidence="3" id="KW-0227">DNA damage</keyword>
<organism evidence="8">
    <name type="scientific">Proteinivorax hydrogeniformans</name>
    <dbReference type="NCBI Taxonomy" id="1826727"/>
    <lineage>
        <taxon>Bacteria</taxon>
        <taxon>Bacillati</taxon>
        <taxon>Bacillota</taxon>
        <taxon>Clostridia</taxon>
        <taxon>Eubacteriales</taxon>
        <taxon>Proteinivoracaceae</taxon>
        <taxon>Proteinivorax</taxon>
    </lineage>
</organism>
<reference evidence="8" key="2">
    <citation type="submission" date="2024-06" db="EMBL/GenBank/DDBJ databases">
        <authorList>
            <person name="Petrova K.O."/>
            <person name="Toshchakov S.V."/>
            <person name="Boltjanskaja Y.V."/>
            <person name="Kevbrin V.V."/>
        </authorList>
    </citation>
    <scope>NUCLEOTIDE SEQUENCE</scope>
    <source>
        <strain evidence="8">Z-710</strain>
    </source>
</reference>
<evidence type="ECO:0000313" key="8">
    <source>
        <dbReference type="EMBL" id="XCI27999.1"/>
    </source>
</evidence>
<evidence type="ECO:0000256" key="1">
    <source>
        <dbReference type="ARBA" id="ARBA00022722"/>
    </source>
</evidence>
<dbReference type="PANTHER" id="PTHR31290">
    <property type="entry name" value="UV-DAMAGE ENDONUCLEASE"/>
    <property type="match status" value="1"/>
</dbReference>